<dbReference type="Proteomes" id="UP000654670">
    <property type="component" value="Unassembled WGS sequence"/>
</dbReference>
<reference evidence="2" key="2">
    <citation type="submission" date="2020-09" db="EMBL/GenBank/DDBJ databases">
        <authorList>
            <person name="Sun Q."/>
            <person name="Ohkuma M."/>
        </authorList>
    </citation>
    <scope>NUCLEOTIDE SEQUENCE</scope>
    <source>
        <strain evidence="2">JCM 15325</strain>
    </source>
</reference>
<dbReference type="GO" id="GO:0003824">
    <property type="term" value="F:catalytic activity"/>
    <property type="evidence" value="ECO:0007669"/>
    <property type="project" value="InterPro"/>
</dbReference>
<dbReference type="Pfam" id="PF02441">
    <property type="entry name" value="Flavoprotein"/>
    <property type="match status" value="1"/>
</dbReference>
<comment type="caution">
    <text evidence="2">The sequence shown here is derived from an EMBL/GenBank/DDBJ whole genome shotgun (WGS) entry which is preliminary data.</text>
</comment>
<dbReference type="InterPro" id="IPR003382">
    <property type="entry name" value="Flavoprotein"/>
</dbReference>
<feature type="domain" description="Flavoprotein" evidence="1">
    <location>
        <begin position="6"/>
        <end position="188"/>
    </location>
</feature>
<dbReference type="RefSeq" id="WP_188801462.1">
    <property type="nucleotide sequence ID" value="NZ_BMOK01000002.1"/>
</dbReference>
<evidence type="ECO:0000313" key="2">
    <source>
        <dbReference type="EMBL" id="GGL43781.1"/>
    </source>
</evidence>
<keyword evidence="3" id="KW-1185">Reference proteome</keyword>
<dbReference type="EMBL" id="BMOK01000002">
    <property type="protein sequence ID" value="GGL43781.1"/>
    <property type="molecule type" value="Genomic_DNA"/>
</dbReference>
<accession>A0A917VZL1</accession>
<dbReference type="SUPFAM" id="SSF52507">
    <property type="entry name" value="Homo-oligomeric flavin-containing Cys decarboxylases, HFCD"/>
    <property type="match status" value="1"/>
</dbReference>
<gene>
    <name evidence="2" type="primary">dpaB</name>
    <name evidence="2" type="ORF">GCM10007968_04580</name>
</gene>
<sequence length="198" mass="21304">MSLEGKHIGFGITGSHCTYSQVVPEVEKLVEAGCEVTAFVTYSVRQTVTRFGSGEDWVGKVEAITGNEVVDSIVKAEPYGPRKPLDCMIIAPLTGNSLSKFANAQTDSPVLMAAKATLRNGRPVVLGISTNDGLGLNLQNIAKLIVTKNIYFIPFGQDDPVHKPNSLVGRMDAMMETVESAVLGKQLQPILVDKTKQD</sequence>
<dbReference type="AlphaFoldDB" id="A0A917VZL1"/>
<dbReference type="Gene3D" id="3.40.50.1950">
    <property type="entry name" value="Flavin prenyltransferase-like"/>
    <property type="match status" value="1"/>
</dbReference>
<organism evidence="2 3">
    <name type="scientific">Sporolactobacillus putidus</name>
    <dbReference type="NCBI Taxonomy" id="492735"/>
    <lineage>
        <taxon>Bacteria</taxon>
        <taxon>Bacillati</taxon>
        <taxon>Bacillota</taxon>
        <taxon>Bacilli</taxon>
        <taxon>Bacillales</taxon>
        <taxon>Sporolactobacillaceae</taxon>
        <taxon>Sporolactobacillus</taxon>
    </lineage>
</organism>
<proteinExistence type="predicted"/>
<dbReference type="InterPro" id="IPR036551">
    <property type="entry name" value="Flavin_trans-like"/>
</dbReference>
<dbReference type="PIRSF" id="PIRSF001390">
    <property type="entry name" value="Dipicolinate_synth_subunit_B"/>
    <property type="match status" value="1"/>
</dbReference>
<dbReference type="NCBIfam" id="NF006161">
    <property type="entry name" value="PRK08305.1"/>
    <property type="match status" value="1"/>
</dbReference>
<dbReference type="NCBIfam" id="TIGR02852">
    <property type="entry name" value="spore_dpaB"/>
    <property type="match status" value="1"/>
</dbReference>
<evidence type="ECO:0000259" key="1">
    <source>
        <dbReference type="Pfam" id="PF02441"/>
    </source>
</evidence>
<evidence type="ECO:0000313" key="3">
    <source>
        <dbReference type="Proteomes" id="UP000654670"/>
    </source>
</evidence>
<dbReference type="InterPro" id="IPR014214">
    <property type="entry name" value="Dipicolinic_acid_synth_B"/>
</dbReference>
<protein>
    <submittedName>
        <fullName evidence="2">Dipicolinate synthase subunit B</fullName>
    </submittedName>
</protein>
<reference evidence="2" key="1">
    <citation type="journal article" date="2014" name="Int. J. Syst. Evol. Microbiol.">
        <title>Complete genome sequence of Corynebacterium casei LMG S-19264T (=DSM 44701T), isolated from a smear-ripened cheese.</title>
        <authorList>
            <consortium name="US DOE Joint Genome Institute (JGI-PGF)"/>
            <person name="Walter F."/>
            <person name="Albersmeier A."/>
            <person name="Kalinowski J."/>
            <person name="Ruckert C."/>
        </authorList>
    </citation>
    <scope>NUCLEOTIDE SEQUENCE</scope>
    <source>
        <strain evidence="2">JCM 15325</strain>
    </source>
</reference>
<name>A0A917VZL1_9BACL</name>